<dbReference type="AlphaFoldDB" id="A0A2A2JSE6"/>
<organism evidence="2 3">
    <name type="scientific">Diploscapter pachys</name>
    <dbReference type="NCBI Taxonomy" id="2018661"/>
    <lineage>
        <taxon>Eukaryota</taxon>
        <taxon>Metazoa</taxon>
        <taxon>Ecdysozoa</taxon>
        <taxon>Nematoda</taxon>
        <taxon>Chromadorea</taxon>
        <taxon>Rhabditida</taxon>
        <taxon>Rhabditina</taxon>
        <taxon>Rhabditomorpha</taxon>
        <taxon>Rhabditoidea</taxon>
        <taxon>Rhabditidae</taxon>
        <taxon>Diploscapter</taxon>
    </lineage>
</organism>
<evidence type="ECO:0000313" key="3">
    <source>
        <dbReference type="Proteomes" id="UP000218231"/>
    </source>
</evidence>
<protein>
    <submittedName>
        <fullName evidence="2">Uncharacterized protein</fullName>
    </submittedName>
</protein>
<dbReference type="STRING" id="2018661.A0A2A2JSE6"/>
<keyword evidence="3" id="KW-1185">Reference proteome</keyword>
<dbReference type="Proteomes" id="UP000218231">
    <property type="component" value="Unassembled WGS sequence"/>
</dbReference>
<dbReference type="EMBL" id="LIAE01010256">
    <property type="protein sequence ID" value="PAV64492.1"/>
    <property type="molecule type" value="Genomic_DNA"/>
</dbReference>
<comment type="caution">
    <text evidence="2">The sequence shown here is derived from an EMBL/GenBank/DDBJ whole genome shotgun (WGS) entry which is preliminary data.</text>
</comment>
<evidence type="ECO:0000256" key="1">
    <source>
        <dbReference type="SAM" id="MobiDB-lite"/>
    </source>
</evidence>
<reference evidence="2 3" key="1">
    <citation type="journal article" date="2017" name="Curr. Biol.">
        <title>Genome architecture and evolution of a unichromosomal asexual nematode.</title>
        <authorList>
            <person name="Fradin H."/>
            <person name="Zegar C."/>
            <person name="Gutwein M."/>
            <person name="Lucas J."/>
            <person name="Kovtun M."/>
            <person name="Corcoran D."/>
            <person name="Baugh L.R."/>
            <person name="Kiontke K."/>
            <person name="Gunsalus K."/>
            <person name="Fitch D.H."/>
            <person name="Piano F."/>
        </authorList>
    </citation>
    <scope>NUCLEOTIDE SEQUENCE [LARGE SCALE GENOMIC DNA]</scope>
    <source>
        <strain evidence="2">PF1309</strain>
    </source>
</reference>
<feature type="region of interest" description="Disordered" evidence="1">
    <location>
        <begin position="61"/>
        <end position="83"/>
    </location>
</feature>
<accession>A0A2A2JSE6</accession>
<name>A0A2A2JSE6_9BILA</name>
<dbReference type="OrthoDB" id="10071251at2759"/>
<gene>
    <name evidence="2" type="ORF">WR25_27024</name>
</gene>
<sequence length="83" mass="8502">MGFSVDLSAESVESASLSLEGVDDVHSRDGLSLGVLAVGDGITDDVLEEDLQDSTSLLIDEAGDTLDTTTASETADGGLKSER</sequence>
<proteinExistence type="predicted"/>
<evidence type="ECO:0000313" key="2">
    <source>
        <dbReference type="EMBL" id="PAV64492.1"/>
    </source>
</evidence>